<gene>
    <name evidence="1" type="ORF">CY0110_18737</name>
</gene>
<dbReference type="Proteomes" id="UP000003781">
    <property type="component" value="Unassembled WGS sequence"/>
</dbReference>
<keyword evidence="2" id="KW-1185">Reference proteome</keyword>
<evidence type="ECO:0000313" key="2">
    <source>
        <dbReference type="Proteomes" id="UP000003781"/>
    </source>
</evidence>
<organism evidence="1 2">
    <name type="scientific">Crocosphaera chwakensis CCY0110</name>
    <dbReference type="NCBI Taxonomy" id="391612"/>
    <lineage>
        <taxon>Bacteria</taxon>
        <taxon>Bacillati</taxon>
        <taxon>Cyanobacteriota</taxon>
        <taxon>Cyanophyceae</taxon>
        <taxon>Oscillatoriophycideae</taxon>
        <taxon>Chroococcales</taxon>
        <taxon>Aphanothecaceae</taxon>
        <taxon>Crocosphaera</taxon>
        <taxon>Crocosphaera chwakensis</taxon>
    </lineage>
</organism>
<name>A3IJ79_9CHRO</name>
<evidence type="ECO:0000313" key="1">
    <source>
        <dbReference type="EMBL" id="EAZ93861.1"/>
    </source>
</evidence>
<proteinExistence type="predicted"/>
<reference evidence="1 2" key="1">
    <citation type="submission" date="2007-03" db="EMBL/GenBank/DDBJ databases">
        <authorList>
            <person name="Stal L."/>
            <person name="Ferriera S."/>
            <person name="Johnson J."/>
            <person name="Kravitz S."/>
            <person name="Beeson K."/>
            <person name="Sutton G."/>
            <person name="Rogers Y.-H."/>
            <person name="Friedman R."/>
            <person name="Frazier M."/>
            <person name="Venter J.C."/>
        </authorList>
    </citation>
    <scope>NUCLEOTIDE SEQUENCE [LARGE SCALE GENOMIC DNA]</scope>
    <source>
        <strain evidence="1 2">CCY0110</strain>
    </source>
</reference>
<protein>
    <submittedName>
        <fullName evidence="1">Uncharacterized protein</fullName>
    </submittedName>
</protein>
<comment type="caution">
    <text evidence="1">The sequence shown here is derived from an EMBL/GenBank/DDBJ whole genome shotgun (WGS) entry which is preliminary data.</text>
</comment>
<sequence length="43" mass="5138">MMIVPKIPNHNTKNNQRINKLRPYFSRSYSSCFCSHFCPRFSS</sequence>
<dbReference type="EMBL" id="AAXW01000002">
    <property type="protein sequence ID" value="EAZ93861.1"/>
    <property type="molecule type" value="Genomic_DNA"/>
</dbReference>
<dbReference type="AlphaFoldDB" id="A3IJ79"/>
<accession>A3IJ79</accession>